<dbReference type="Pfam" id="PF02518">
    <property type="entry name" value="HATPase_c"/>
    <property type="match status" value="1"/>
</dbReference>
<dbReference type="Gene3D" id="3.30.450.260">
    <property type="entry name" value="Haem NO binding associated domain"/>
    <property type="match status" value="1"/>
</dbReference>
<dbReference type="CDD" id="cd00082">
    <property type="entry name" value="HisKA"/>
    <property type="match status" value="1"/>
</dbReference>
<dbReference type="EC" id="2.7.13.3" evidence="4"/>
<dbReference type="InterPro" id="IPR042463">
    <property type="entry name" value="HNOB_dom_associated_sf"/>
</dbReference>
<dbReference type="CDD" id="cd16922">
    <property type="entry name" value="HATPase_EvgS-ArcB-TorS-like"/>
    <property type="match status" value="1"/>
</dbReference>
<dbReference type="Pfam" id="PF00512">
    <property type="entry name" value="HisKA"/>
    <property type="match status" value="1"/>
</dbReference>
<evidence type="ECO:0000256" key="7">
    <source>
        <dbReference type="ARBA" id="ARBA00022741"/>
    </source>
</evidence>
<dbReference type="InterPro" id="IPR001789">
    <property type="entry name" value="Sig_transdc_resp-reg_receiver"/>
</dbReference>
<dbReference type="InterPro" id="IPR011006">
    <property type="entry name" value="CheY-like_superfamily"/>
</dbReference>
<dbReference type="eggNOG" id="COG0784">
    <property type="taxonomic scope" value="Bacteria"/>
</dbReference>
<accession>B0CD93</accession>
<evidence type="ECO:0000256" key="4">
    <source>
        <dbReference type="ARBA" id="ARBA00012438"/>
    </source>
</evidence>
<dbReference type="InterPro" id="IPR004358">
    <property type="entry name" value="Sig_transdc_His_kin-like_C"/>
</dbReference>
<evidence type="ECO:0000256" key="6">
    <source>
        <dbReference type="ARBA" id="ARBA00022679"/>
    </source>
</evidence>
<evidence type="ECO:0000256" key="9">
    <source>
        <dbReference type="ARBA" id="ARBA00023012"/>
    </source>
</evidence>
<dbReference type="SUPFAM" id="SSF52172">
    <property type="entry name" value="CheY-like"/>
    <property type="match status" value="1"/>
</dbReference>
<keyword evidence="5 12" id="KW-0597">Phosphoprotein</keyword>
<dbReference type="Proteomes" id="UP000000268">
    <property type="component" value="Chromosome"/>
</dbReference>
<dbReference type="InterPro" id="IPR036890">
    <property type="entry name" value="HATPase_C_sf"/>
</dbReference>
<evidence type="ECO:0000256" key="3">
    <source>
        <dbReference type="ARBA" id="ARBA00012202"/>
    </source>
</evidence>
<dbReference type="EC" id="4.6.1.2" evidence="3"/>
<feature type="modified residue" description="4-aspartylphosphate" evidence="12">
    <location>
        <position position="495"/>
    </location>
</feature>
<dbReference type="AlphaFoldDB" id="B0CD93"/>
<dbReference type="SUPFAM" id="SSF47384">
    <property type="entry name" value="Homodimeric domain of signal transducing histidine kinase"/>
    <property type="match status" value="1"/>
</dbReference>
<dbReference type="Pfam" id="PF00072">
    <property type="entry name" value="Response_reg"/>
    <property type="match status" value="1"/>
</dbReference>
<keyword evidence="6" id="KW-0808">Transferase</keyword>
<keyword evidence="16" id="KW-1185">Reference proteome</keyword>
<dbReference type="InterPro" id="IPR011645">
    <property type="entry name" value="HNOB_dom_associated"/>
</dbReference>
<dbReference type="EMBL" id="CP000828">
    <property type="protein sequence ID" value="ABW25684.1"/>
    <property type="molecule type" value="Genomic_DNA"/>
</dbReference>
<dbReference type="Gene3D" id="3.30.565.10">
    <property type="entry name" value="Histidine kinase-like ATPase, C-terminal domain"/>
    <property type="match status" value="1"/>
</dbReference>
<feature type="domain" description="Histidine kinase" evidence="13">
    <location>
        <begin position="188"/>
        <end position="421"/>
    </location>
</feature>
<dbReference type="GO" id="GO:0000155">
    <property type="term" value="F:phosphorelay sensor kinase activity"/>
    <property type="evidence" value="ECO:0007669"/>
    <property type="project" value="InterPro"/>
</dbReference>
<dbReference type="Gene3D" id="3.40.50.2300">
    <property type="match status" value="1"/>
</dbReference>
<dbReference type="GO" id="GO:0000166">
    <property type="term" value="F:nucleotide binding"/>
    <property type="evidence" value="ECO:0007669"/>
    <property type="project" value="UniProtKB-KW"/>
</dbReference>
<evidence type="ECO:0000313" key="16">
    <source>
        <dbReference type="Proteomes" id="UP000000268"/>
    </source>
</evidence>
<dbReference type="Gene3D" id="1.10.287.130">
    <property type="match status" value="1"/>
</dbReference>
<dbReference type="KEGG" id="amr:AM1_0635"/>
<comment type="catalytic activity">
    <reaction evidence="1">
        <text>ATP + protein L-histidine = ADP + protein N-phospho-L-histidine.</text>
        <dbReference type="EC" id="2.7.13.3"/>
    </reaction>
</comment>
<dbReference type="PANTHER" id="PTHR43047">
    <property type="entry name" value="TWO-COMPONENT HISTIDINE PROTEIN KINASE"/>
    <property type="match status" value="1"/>
</dbReference>
<evidence type="ECO:0000259" key="14">
    <source>
        <dbReference type="PROSITE" id="PS50110"/>
    </source>
</evidence>
<evidence type="ECO:0000256" key="1">
    <source>
        <dbReference type="ARBA" id="ARBA00000085"/>
    </source>
</evidence>
<evidence type="ECO:0000256" key="12">
    <source>
        <dbReference type="PROSITE-ProRule" id="PRU00169"/>
    </source>
</evidence>
<dbReference type="SMART" id="SM00388">
    <property type="entry name" value="HisKA"/>
    <property type="match status" value="1"/>
</dbReference>
<dbReference type="InterPro" id="IPR036097">
    <property type="entry name" value="HisK_dim/P_sf"/>
</dbReference>
<evidence type="ECO:0000256" key="2">
    <source>
        <dbReference type="ARBA" id="ARBA00006402"/>
    </source>
</evidence>
<protein>
    <recommendedName>
        <fullName evidence="11">Circadian input-output histidine kinase CikA</fullName>
        <ecNumber evidence="4">2.7.13.3</ecNumber>
        <ecNumber evidence="3">4.6.1.2</ecNumber>
    </recommendedName>
</protein>
<dbReference type="SMART" id="SM00387">
    <property type="entry name" value="HATPase_c"/>
    <property type="match status" value="1"/>
</dbReference>
<evidence type="ECO:0000313" key="15">
    <source>
        <dbReference type="EMBL" id="ABW25684.1"/>
    </source>
</evidence>
<keyword evidence="8 15" id="KW-0418">Kinase</keyword>
<keyword evidence="10" id="KW-0141">cGMP biosynthesis</keyword>
<gene>
    <name evidence="15" type="ordered locus">AM1_0635</name>
</gene>
<dbReference type="STRING" id="329726.AM1_0635"/>
<evidence type="ECO:0000259" key="13">
    <source>
        <dbReference type="PROSITE" id="PS50109"/>
    </source>
</evidence>
<dbReference type="HOGENOM" id="CLU_000445_114_15_3"/>
<reference evidence="15 16" key="1">
    <citation type="journal article" date="2008" name="Proc. Natl. Acad. Sci. U.S.A.">
        <title>Niche adaptation and genome expansion in the chlorophyll d-producing cyanobacterium Acaryochloris marina.</title>
        <authorList>
            <person name="Swingley W.D."/>
            <person name="Chen M."/>
            <person name="Cheung P.C."/>
            <person name="Conrad A.L."/>
            <person name="Dejesa L.C."/>
            <person name="Hao J."/>
            <person name="Honchak B.M."/>
            <person name="Karbach L.E."/>
            <person name="Kurdoglu A."/>
            <person name="Lahiri S."/>
            <person name="Mastrian S.D."/>
            <person name="Miyashita H."/>
            <person name="Page L."/>
            <person name="Ramakrishna P."/>
            <person name="Satoh S."/>
            <person name="Sattley W.M."/>
            <person name="Shimada Y."/>
            <person name="Taylor H.L."/>
            <person name="Tomo T."/>
            <person name="Tsuchiya T."/>
            <person name="Wang Z.T."/>
            <person name="Raymond J."/>
            <person name="Mimuro M."/>
            <person name="Blankenship R.E."/>
            <person name="Touchman J.W."/>
        </authorList>
    </citation>
    <scope>NUCLEOTIDE SEQUENCE [LARGE SCALE GENOMIC DNA]</scope>
    <source>
        <strain evidence="16">MBIC 11017</strain>
    </source>
</reference>
<dbReference type="RefSeq" id="WP_012161279.1">
    <property type="nucleotide sequence ID" value="NC_009925.1"/>
</dbReference>
<dbReference type="InterPro" id="IPR003594">
    <property type="entry name" value="HATPase_dom"/>
</dbReference>
<dbReference type="PROSITE" id="PS50110">
    <property type="entry name" value="RESPONSE_REGULATORY"/>
    <property type="match status" value="1"/>
</dbReference>
<evidence type="ECO:0000256" key="8">
    <source>
        <dbReference type="ARBA" id="ARBA00022777"/>
    </source>
</evidence>
<dbReference type="CDD" id="cd17546">
    <property type="entry name" value="REC_hyHK_CKI1_RcsC-like"/>
    <property type="match status" value="1"/>
</dbReference>
<dbReference type="PROSITE" id="PS50109">
    <property type="entry name" value="HIS_KIN"/>
    <property type="match status" value="1"/>
</dbReference>
<dbReference type="InterPro" id="IPR003661">
    <property type="entry name" value="HisK_dim/P_dom"/>
</dbReference>
<sequence length="653" mass="73500">MCSQSPISPSHQTLFFRHSLPPGQFATAFPFHFVLNSDLEIIQAGDSLQHLLPKICGSQFEQQFAIQRPPLSPDFASLSEPCRSLLILDCLAINMQLQGQMVYVVETNLIFFLGSLWVTEIHELKPLGLRLNHFAVHDRVSDFLFLLQAKNTALNEAHKLADERAQKLVAAKEMAESANLAKSTFLANMSHELRTPLNAILGFSQLLSRDSTLTAAHLHKLSIINNSGEHLLALLNDILEMSKIEAGQITLDPTNFNLHHFLEGLYNLFQQKVFSKKINLKFQYSKTVPQYIQADIKKLRQVLINLLGNAIKFTNEGQVYLKVASRIYLDDAYSVNLQEPTCLLTFSVEDTGPGVSEEDQEKIFHPFYQTEYGKQSHQGVHGTGLGLSISRQFVNLMGGELSISSQLNKGATFSFSIPVKVSTASALVPTLEQRILQVHPHQPIFRILVVEDHADNRCLLVTLLATIGFLVKSAQNGQEALEICQEWHPHLIWMDIKMPLMDGLEATQRIRAMPQIPQPVIIALTANAFDEDKERALTCGCDDFLHKPCNETIILEKMTQHLGVKYLYEELTPPLTHCDSLSLPKRNDLKAQLQEVMSESWLNHLQSKAINLDTDGIFDLLEDISPEYEHLKNLLASLANNYRCDVILELTQQ</sequence>
<organism evidence="15 16">
    <name type="scientific">Acaryochloris marina (strain MBIC 11017)</name>
    <dbReference type="NCBI Taxonomy" id="329726"/>
    <lineage>
        <taxon>Bacteria</taxon>
        <taxon>Bacillati</taxon>
        <taxon>Cyanobacteriota</taxon>
        <taxon>Cyanophyceae</taxon>
        <taxon>Acaryochloridales</taxon>
        <taxon>Acaryochloridaceae</taxon>
        <taxon>Acaryochloris</taxon>
    </lineage>
</organism>
<proteinExistence type="inferred from homology"/>
<dbReference type="SMART" id="SM00448">
    <property type="entry name" value="REC"/>
    <property type="match status" value="1"/>
</dbReference>
<feature type="domain" description="Response regulatory" evidence="14">
    <location>
        <begin position="446"/>
        <end position="562"/>
    </location>
</feature>
<dbReference type="OrthoDB" id="543957at2"/>
<evidence type="ECO:0000256" key="10">
    <source>
        <dbReference type="ARBA" id="ARBA00023293"/>
    </source>
</evidence>
<keyword evidence="9" id="KW-0902">Two-component regulatory system</keyword>
<dbReference type="GO" id="GO:0004383">
    <property type="term" value="F:guanylate cyclase activity"/>
    <property type="evidence" value="ECO:0007669"/>
    <property type="project" value="UniProtKB-EC"/>
</dbReference>
<name>B0CD93_ACAM1</name>
<dbReference type="Pfam" id="PF07701">
    <property type="entry name" value="HNOBA"/>
    <property type="match status" value="1"/>
</dbReference>
<dbReference type="PRINTS" id="PR00344">
    <property type="entry name" value="BCTRLSENSOR"/>
</dbReference>
<evidence type="ECO:0000256" key="5">
    <source>
        <dbReference type="ARBA" id="ARBA00022553"/>
    </source>
</evidence>
<dbReference type="FunFam" id="3.30.565.10:FF:000010">
    <property type="entry name" value="Sensor histidine kinase RcsC"/>
    <property type="match status" value="1"/>
</dbReference>
<dbReference type="SUPFAM" id="SSF55874">
    <property type="entry name" value="ATPase domain of HSP90 chaperone/DNA topoisomerase II/histidine kinase"/>
    <property type="match status" value="1"/>
</dbReference>
<evidence type="ECO:0000256" key="11">
    <source>
        <dbReference type="ARBA" id="ARBA00074306"/>
    </source>
</evidence>
<dbReference type="eggNOG" id="COG2205">
    <property type="taxonomic scope" value="Bacteria"/>
</dbReference>
<dbReference type="InterPro" id="IPR005467">
    <property type="entry name" value="His_kinase_dom"/>
</dbReference>
<comment type="similarity">
    <text evidence="2">In the N-terminal section; belongs to the phytochrome family.</text>
</comment>
<keyword evidence="7" id="KW-0547">Nucleotide-binding</keyword>